<proteinExistence type="predicted"/>
<evidence type="ECO:0000313" key="2">
    <source>
        <dbReference type="WBParaSite" id="ES5_v2.g26221.t1"/>
    </source>
</evidence>
<name>A0AC34G906_9BILA</name>
<protein>
    <submittedName>
        <fullName evidence="2">Reverse transcriptase</fullName>
    </submittedName>
</protein>
<accession>A0AC34G906</accession>
<organism evidence="1 2">
    <name type="scientific">Panagrolaimus sp. ES5</name>
    <dbReference type="NCBI Taxonomy" id="591445"/>
    <lineage>
        <taxon>Eukaryota</taxon>
        <taxon>Metazoa</taxon>
        <taxon>Ecdysozoa</taxon>
        <taxon>Nematoda</taxon>
        <taxon>Chromadorea</taxon>
        <taxon>Rhabditida</taxon>
        <taxon>Tylenchina</taxon>
        <taxon>Panagrolaimomorpha</taxon>
        <taxon>Panagrolaimoidea</taxon>
        <taxon>Panagrolaimidae</taxon>
        <taxon>Panagrolaimus</taxon>
    </lineage>
</organism>
<sequence>IKLVAMTEKSDAKCQELFVEIVKALNEYTSHEIADWEVVKPEILKLLKTNRHVKLCDYEWGLSYKGEKDSRIIVKEEEDKSKVREYALFASVWRCSNYNLARPRKCFSFALIRYGILFVTTDHSKHCNAKDHLLVMKIQDFLKDGEYGKALGLSQKLCRGFKSSSQETSMNESLNETTLSTNDMENEHETSEDEILILTSPSAPESSSSSATPASLVLAGARSSISPSLPISSTTVKRELDDMGIDNEPVAKRTKTEANVEETFSFSRPSDDLLEQICKKLKIEYGHDAYKLWGNINFKKIPSVSKNLKTHDFKLPHLFGCLSLLFTGKTDDCYLIQANINTAFKNGLIASGSMSDAEIVEAFTNITVTDEYIEFVAKFLSCRIGIYENGKLKKFGKWETENKIFTLVLAFENSRYSVVLNL</sequence>
<dbReference type="WBParaSite" id="ES5_v2.g26221.t1">
    <property type="protein sequence ID" value="ES5_v2.g26221.t1"/>
    <property type="gene ID" value="ES5_v2.g26221"/>
</dbReference>
<evidence type="ECO:0000313" key="1">
    <source>
        <dbReference type="Proteomes" id="UP000887579"/>
    </source>
</evidence>
<dbReference type="Proteomes" id="UP000887579">
    <property type="component" value="Unplaced"/>
</dbReference>
<reference evidence="2" key="1">
    <citation type="submission" date="2022-11" db="UniProtKB">
        <authorList>
            <consortium name="WormBaseParasite"/>
        </authorList>
    </citation>
    <scope>IDENTIFICATION</scope>
</reference>